<name>A0A133RWZ0_STRMT</name>
<protein>
    <submittedName>
        <fullName evidence="1">Uncharacterized protein</fullName>
    </submittedName>
</protein>
<proteinExistence type="predicted"/>
<sequence length="43" mass="4718">MGSFLAYDIDTILNSLLLSHSSQNLSKVYIFINSASPTLESVQ</sequence>
<dbReference type="PATRIC" id="fig|28037.231.peg.1342"/>
<evidence type="ECO:0000313" key="2">
    <source>
        <dbReference type="Proteomes" id="UP000070065"/>
    </source>
</evidence>
<reference evidence="1 2" key="1">
    <citation type="submission" date="2016-01" db="EMBL/GenBank/DDBJ databases">
        <authorList>
            <person name="Oliw E.H."/>
        </authorList>
    </citation>
    <scope>NUCLEOTIDE SEQUENCE [LARGE SCALE GENOMIC DNA]</scope>
    <source>
        <strain evidence="1 2">CMW7705B</strain>
    </source>
</reference>
<dbReference type="EMBL" id="LRQR01000079">
    <property type="protein sequence ID" value="KXA59826.1"/>
    <property type="molecule type" value="Genomic_DNA"/>
</dbReference>
<gene>
    <name evidence="1" type="ORF">HMPREF3228_01351</name>
</gene>
<dbReference type="Proteomes" id="UP000070065">
    <property type="component" value="Unassembled WGS sequence"/>
</dbReference>
<evidence type="ECO:0000313" key="1">
    <source>
        <dbReference type="EMBL" id="KXA59826.1"/>
    </source>
</evidence>
<organism evidence="1 2">
    <name type="scientific">Streptococcus mitis</name>
    <dbReference type="NCBI Taxonomy" id="28037"/>
    <lineage>
        <taxon>Bacteria</taxon>
        <taxon>Bacillati</taxon>
        <taxon>Bacillota</taxon>
        <taxon>Bacilli</taxon>
        <taxon>Lactobacillales</taxon>
        <taxon>Streptococcaceae</taxon>
        <taxon>Streptococcus</taxon>
        <taxon>Streptococcus mitis group</taxon>
    </lineage>
</organism>
<accession>A0A133RWZ0</accession>
<dbReference type="AlphaFoldDB" id="A0A133RWZ0"/>
<comment type="caution">
    <text evidence="1">The sequence shown here is derived from an EMBL/GenBank/DDBJ whole genome shotgun (WGS) entry which is preliminary data.</text>
</comment>